<accession>A0A6V7VZX6</accession>
<dbReference type="Proteomes" id="UP000580250">
    <property type="component" value="Unassembled WGS sequence"/>
</dbReference>
<protein>
    <submittedName>
        <fullName evidence="1">Uncharacterized protein</fullName>
    </submittedName>
</protein>
<dbReference type="EMBL" id="CAJEWN010000352">
    <property type="protein sequence ID" value="CAD2179761.1"/>
    <property type="molecule type" value="Genomic_DNA"/>
</dbReference>
<dbReference type="OrthoDB" id="5859030at2759"/>
<organism evidence="1 2">
    <name type="scientific">Meloidogyne enterolobii</name>
    <name type="common">Root-knot nematode worm</name>
    <name type="synonym">Meloidogyne mayaguensis</name>
    <dbReference type="NCBI Taxonomy" id="390850"/>
    <lineage>
        <taxon>Eukaryota</taxon>
        <taxon>Metazoa</taxon>
        <taxon>Ecdysozoa</taxon>
        <taxon>Nematoda</taxon>
        <taxon>Chromadorea</taxon>
        <taxon>Rhabditida</taxon>
        <taxon>Tylenchina</taxon>
        <taxon>Tylenchomorpha</taxon>
        <taxon>Tylenchoidea</taxon>
        <taxon>Meloidogynidae</taxon>
        <taxon>Meloidogyninae</taxon>
        <taxon>Meloidogyne</taxon>
    </lineage>
</organism>
<proteinExistence type="predicted"/>
<name>A0A6V7VZX6_MELEN</name>
<sequence>MAEPTSDWLKRTGRVGKNFRKFLKFSGPVSSLVAAGLDTVFQPESDEYIAISKLNVDMNKGFEMVSESLQSVGNRVFHRMNMINYQNVCISLIFYF</sequence>
<comment type="caution">
    <text evidence="1">The sequence shown here is derived from an EMBL/GenBank/DDBJ whole genome shotgun (WGS) entry which is preliminary data.</text>
</comment>
<gene>
    <name evidence="1" type="ORF">MENT_LOCUS31784</name>
</gene>
<reference evidence="1 2" key="1">
    <citation type="submission" date="2020-08" db="EMBL/GenBank/DDBJ databases">
        <authorList>
            <person name="Koutsovoulos G."/>
            <person name="Danchin GJ E."/>
        </authorList>
    </citation>
    <scope>NUCLEOTIDE SEQUENCE [LARGE SCALE GENOMIC DNA]</scope>
</reference>
<dbReference type="AlphaFoldDB" id="A0A6V7VZX6"/>
<evidence type="ECO:0000313" key="2">
    <source>
        <dbReference type="Proteomes" id="UP000580250"/>
    </source>
</evidence>
<evidence type="ECO:0000313" key="1">
    <source>
        <dbReference type="EMBL" id="CAD2179761.1"/>
    </source>
</evidence>